<dbReference type="EMBL" id="JQFK01000013">
    <property type="protein sequence ID" value="KGK38979.1"/>
    <property type="molecule type" value="Genomic_DNA"/>
</dbReference>
<accession>A0A099P3Y4</accession>
<dbReference type="PANTHER" id="PTHR31646:SF1">
    <property type="entry name" value="ALPHA-1,2-MANNOSYLTRANSFERASE MNN2"/>
    <property type="match status" value="1"/>
</dbReference>
<dbReference type="Proteomes" id="UP000029867">
    <property type="component" value="Unassembled WGS sequence"/>
</dbReference>
<evidence type="ECO:0000256" key="9">
    <source>
        <dbReference type="ARBA" id="ARBA00023136"/>
    </source>
</evidence>
<evidence type="ECO:0008006" key="14">
    <source>
        <dbReference type="Google" id="ProtNLM"/>
    </source>
</evidence>
<gene>
    <name evidence="12" type="ORF">JL09_g1845</name>
</gene>
<dbReference type="HOGENOM" id="CLU_013298_1_2_1"/>
<evidence type="ECO:0000313" key="13">
    <source>
        <dbReference type="Proteomes" id="UP000029867"/>
    </source>
</evidence>
<dbReference type="VEuPathDB" id="FungiDB:C5L36_0B12330"/>
<proteinExistence type="inferred from homology"/>
<name>A0A099P3Y4_PICKU</name>
<comment type="pathway">
    <text evidence="2">Protein modification; protein glycosylation.</text>
</comment>
<organism evidence="12 13">
    <name type="scientific">Pichia kudriavzevii</name>
    <name type="common">Yeast</name>
    <name type="synonym">Issatchenkia orientalis</name>
    <dbReference type="NCBI Taxonomy" id="4909"/>
    <lineage>
        <taxon>Eukaryota</taxon>
        <taxon>Fungi</taxon>
        <taxon>Dikarya</taxon>
        <taxon>Ascomycota</taxon>
        <taxon>Saccharomycotina</taxon>
        <taxon>Pichiomycetes</taxon>
        <taxon>Pichiales</taxon>
        <taxon>Pichiaceae</taxon>
        <taxon>Pichia</taxon>
    </lineage>
</organism>
<reference evidence="13" key="1">
    <citation type="journal article" date="2014" name="Microb. Cell Fact.">
        <title>Exploiting Issatchenkia orientalis SD108 for succinic acid production.</title>
        <authorList>
            <person name="Xiao H."/>
            <person name="Shao Z."/>
            <person name="Jiang Y."/>
            <person name="Dole S."/>
            <person name="Zhao H."/>
        </authorList>
    </citation>
    <scope>NUCLEOTIDE SEQUENCE [LARGE SCALE GENOMIC DNA]</scope>
    <source>
        <strain evidence="13">SD108</strain>
    </source>
</reference>
<evidence type="ECO:0000256" key="1">
    <source>
        <dbReference type="ARBA" id="ARBA00004323"/>
    </source>
</evidence>
<evidence type="ECO:0000256" key="5">
    <source>
        <dbReference type="ARBA" id="ARBA00022692"/>
    </source>
</evidence>
<dbReference type="GO" id="GO:0000139">
    <property type="term" value="C:Golgi membrane"/>
    <property type="evidence" value="ECO:0007669"/>
    <property type="project" value="UniProtKB-SubCell"/>
</dbReference>
<dbReference type="GO" id="GO:0046354">
    <property type="term" value="P:mannan biosynthetic process"/>
    <property type="evidence" value="ECO:0007669"/>
    <property type="project" value="TreeGrafter"/>
</dbReference>
<evidence type="ECO:0000256" key="8">
    <source>
        <dbReference type="ARBA" id="ARBA00023034"/>
    </source>
</evidence>
<sequence>MLHQHFEPQNSSKLLYFIFVAAAILCLTLLASIKSIYSSVSPDGKHLVVPHENNLGYANSHYFEEVKHITETEGKYYFQEIHDKDSKPLQTKQDEEFDSSIRDIKHAIEREEQKVHLLKHENNYLVEELNALEQIIDVVVEKLVSFTSNKSVDARNDLIQNLLANTSEEIQFGSIYGKEWKSHKKQVMEFIYEDSLNDTLLPERSEYFTNIFQLILANKPNIRPLSHYMNGRISNAVYANRQTTPCLTVDELSSHLILEDSDVQALQDTHHRFVRTLSSIYPNDIYEPGTRGIVYVGGKESSWSIMLSIMNIRDSGCNLPVEVLIPSYHEYSLDMCKNVYPRYNARCLFLPGLISGKVRHRKKIHRHQYKSVALALSSFEEVLLLDADNYLLDNPEKLFYSKPFQENGMVTWPDLWKRTTHPRFYTIIGKDITTDTERRDYGYTEYGQRFTQVCEKEEDVPLHQLEGTMADPSSDSSQLLISKREHIGTILLSMYYNTYGPEYYYPILSQGASGQGDKETFVAAAHALDKKYYTVKKMPEFVGSLVQEKWRANAMAQFDATEDYEIAERYRDNTEEVAEQPAVLLLHVKSRELHPWRKYHDERVPHKGDTGRSRLYGDEFPNVAKYDFELETWRNMEKLLCEDKIRFHVFEREGVSTEEACREVLEQIAYLESNSM</sequence>
<dbReference type="GO" id="GO:0000026">
    <property type="term" value="F:alpha-1,2-mannosyltransferase activity"/>
    <property type="evidence" value="ECO:0007669"/>
    <property type="project" value="TreeGrafter"/>
</dbReference>
<evidence type="ECO:0000256" key="2">
    <source>
        <dbReference type="ARBA" id="ARBA00004922"/>
    </source>
</evidence>
<keyword evidence="9 11" id="KW-0472">Membrane</keyword>
<protein>
    <recommendedName>
        <fullName evidence="14">Alpha-1,2-mannosyltransferase MNN2</fullName>
    </recommendedName>
</protein>
<dbReference type="InterPro" id="IPR029044">
    <property type="entry name" value="Nucleotide-diphossugar_trans"/>
</dbReference>
<evidence type="ECO:0000256" key="6">
    <source>
        <dbReference type="ARBA" id="ARBA00022968"/>
    </source>
</evidence>
<evidence type="ECO:0000256" key="7">
    <source>
        <dbReference type="ARBA" id="ARBA00022989"/>
    </source>
</evidence>
<evidence type="ECO:0000256" key="11">
    <source>
        <dbReference type="SAM" id="Phobius"/>
    </source>
</evidence>
<keyword evidence="6" id="KW-0735">Signal-anchor</keyword>
<dbReference type="PANTHER" id="PTHR31646">
    <property type="entry name" value="ALPHA-1,2-MANNOSYLTRANSFERASE MNN2"/>
    <property type="match status" value="1"/>
</dbReference>
<feature type="transmembrane region" description="Helical" evidence="11">
    <location>
        <begin position="14"/>
        <end position="33"/>
    </location>
</feature>
<dbReference type="eggNOG" id="ENOG502QQ16">
    <property type="taxonomic scope" value="Eukaryota"/>
</dbReference>
<dbReference type="AlphaFoldDB" id="A0A099P3Y4"/>
<dbReference type="Pfam" id="PF11051">
    <property type="entry name" value="Mannosyl_trans3"/>
    <property type="match status" value="1"/>
</dbReference>
<keyword evidence="5 11" id="KW-0812">Transmembrane</keyword>
<evidence type="ECO:0000256" key="10">
    <source>
        <dbReference type="SAM" id="Coils"/>
    </source>
</evidence>
<comment type="caution">
    <text evidence="12">The sequence shown here is derived from an EMBL/GenBank/DDBJ whole genome shotgun (WGS) entry which is preliminary data.</text>
</comment>
<evidence type="ECO:0000256" key="3">
    <source>
        <dbReference type="ARBA" id="ARBA00009105"/>
    </source>
</evidence>
<keyword evidence="7 11" id="KW-1133">Transmembrane helix</keyword>
<feature type="coiled-coil region" evidence="10">
    <location>
        <begin position="101"/>
        <end position="128"/>
    </location>
</feature>
<comment type="subcellular location">
    <subcellularLocation>
        <location evidence="1">Golgi apparatus membrane</location>
        <topology evidence="1">Single-pass type II membrane protein</topology>
    </subcellularLocation>
</comment>
<evidence type="ECO:0000256" key="4">
    <source>
        <dbReference type="ARBA" id="ARBA00022679"/>
    </source>
</evidence>
<keyword evidence="4" id="KW-0808">Transferase</keyword>
<dbReference type="SUPFAM" id="SSF53448">
    <property type="entry name" value="Nucleotide-diphospho-sugar transferases"/>
    <property type="match status" value="1"/>
</dbReference>
<dbReference type="InterPro" id="IPR022751">
    <property type="entry name" value="Alpha_mannosyltransferase"/>
</dbReference>
<comment type="similarity">
    <text evidence="3">Belongs to the MNN1/MNT family.</text>
</comment>
<evidence type="ECO:0000313" key="12">
    <source>
        <dbReference type="EMBL" id="KGK38979.1"/>
    </source>
</evidence>
<keyword evidence="8" id="KW-0333">Golgi apparatus</keyword>
<keyword evidence="10" id="KW-0175">Coiled coil</keyword>